<dbReference type="GO" id="GO:0020037">
    <property type="term" value="F:heme binding"/>
    <property type="evidence" value="ECO:0007669"/>
    <property type="project" value="InterPro"/>
</dbReference>
<dbReference type="InterPro" id="IPR036396">
    <property type="entry name" value="Cyt_P450_sf"/>
</dbReference>
<dbReference type="EnsemblPlants" id="EMT07120">
    <property type="protein sequence ID" value="EMT07120"/>
    <property type="gene ID" value="F775_44095"/>
</dbReference>
<dbReference type="SUPFAM" id="SSF48264">
    <property type="entry name" value="Cytochrome P450"/>
    <property type="match status" value="1"/>
</dbReference>
<keyword evidence="3" id="KW-0479">Metal-binding</keyword>
<dbReference type="InterPro" id="IPR001128">
    <property type="entry name" value="Cyt_P450"/>
</dbReference>
<dbReference type="PANTHER" id="PTHR24289:SF1">
    <property type="entry name" value="STEROID 17-ALPHA-HYDROXYLASE_17,20 LYASE"/>
    <property type="match status" value="1"/>
</dbReference>
<keyword evidence="4" id="KW-0560">Oxidoreductase</keyword>
<organism evidence="6">
    <name type="scientific">Aegilops tauschii</name>
    <name type="common">Tausch's goatgrass</name>
    <name type="synonym">Aegilops squarrosa</name>
    <dbReference type="NCBI Taxonomy" id="37682"/>
    <lineage>
        <taxon>Eukaryota</taxon>
        <taxon>Viridiplantae</taxon>
        <taxon>Streptophyta</taxon>
        <taxon>Embryophyta</taxon>
        <taxon>Tracheophyta</taxon>
        <taxon>Spermatophyta</taxon>
        <taxon>Magnoliopsida</taxon>
        <taxon>Liliopsida</taxon>
        <taxon>Poales</taxon>
        <taxon>Poaceae</taxon>
        <taxon>BOP clade</taxon>
        <taxon>Pooideae</taxon>
        <taxon>Triticodae</taxon>
        <taxon>Triticeae</taxon>
        <taxon>Triticinae</taxon>
        <taxon>Aegilops</taxon>
    </lineage>
</organism>
<comment type="similarity">
    <text evidence="1">Belongs to the cytochrome P450 family.</text>
</comment>
<evidence type="ECO:0000256" key="2">
    <source>
        <dbReference type="ARBA" id="ARBA00022617"/>
    </source>
</evidence>
<dbReference type="ExpressionAtlas" id="M8B0J3">
    <property type="expression patterns" value="baseline"/>
</dbReference>
<name>M8B0J3_AEGTA</name>
<evidence type="ECO:0000256" key="1">
    <source>
        <dbReference type="ARBA" id="ARBA00010617"/>
    </source>
</evidence>
<evidence type="ECO:0000313" key="6">
    <source>
        <dbReference type="EnsemblPlants" id="EMT07120"/>
    </source>
</evidence>
<evidence type="ECO:0000256" key="4">
    <source>
        <dbReference type="ARBA" id="ARBA00023002"/>
    </source>
</evidence>
<dbReference type="GO" id="GO:0004497">
    <property type="term" value="F:monooxygenase activity"/>
    <property type="evidence" value="ECO:0007669"/>
    <property type="project" value="InterPro"/>
</dbReference>
<dbReference type="GO" id="GO:0005506">
    <property type="term" value="F:iron ion binding"/>
    <property type="evidence" value="ECO:0007669"/>
    <property type="project" value="InterPro"/>
</dbReference>
<keyword evidence="5" id="KW-0408">Iron</keyword>
<dbReference type="Pfam" id="PF00067">
    <property type="entry name" value="p450"/>
    <property type="match status" value="1"/>
</dbReference>
<dbReference type="PANTHER" id="PTHR24289">
    <property type="entry name" value="STEROID 17-ALPHA-HYDROXYLASE/17,20 LYASE"/>
    <property type="match status" value="1"/>
</dbReference>
<dbReference type="GO" id="GO:0016705">
    <property type="term" value="F:oxidoreductase activity, acting on paired donors, with incorporation or reduction of molecular oxygen"/>
    <property type="evidence" value="ECO:0007669"/>
    <property type="project" value="InterPro"/>
</dbReference>
<dbReference type="Gene3D" id="1.10.630.10">
    <property type="entry name" value="Cytochrome P450"/>
    <property type="match status" value="1"/>
</dbReference>
<reference evidence="6" key="1">
    <citation type="submission" date="2015-06" db="UniProtKB">
        <authorList>
            <consortium name="EnsemblPlants"/>
        </authorList>
    </citation>
    <scope>IDENTIFICATION</scope>
</reference>
<accession>M8B0J3</accession>
<protein>
    <submittedName>
        <fullName evidence="6">Uncharacterized protein</fullName>
    </submittedName>
</protein>
<keyword evidence="2" id="KW-0349">Heme</keyword>
<evidence type="ECO:0000256" key="5">
    <source>
        <dbReference type="ARBA" id="ARBA00023004"/>
    </source>
</evidence>
<dbReference type="AlphaFoldDB" id="M8B0J3"/>
<evidence type="ECO:0000256" key="3">
    <source>
        <dbReference type="ARBA" id="ARBA00022723"/>
    </source>
</evidence>
<proteinExistence type="inferred from homology"/>
<sequence length="108" mass="11733">MSAGTDTSATALEWVMMHLILDPAAQERVYDEVVAKAGKTARITEADVEALPYLQLTLANMIRELRWTPPAGEGPPDPTETFAFTVVMKNSLRAGIVERNQPPPVAAN</sequence>